<reference evidence="6" key="1">
    <citation type="journal article" date="2021" name="PeerJ">
        <title>Extensive microbial diversity within the chicken gut microbiome revealed by metagenomics and culture.</title>
        <authorList>
            <person name="Gilroy R."/>
            <person name="Ravi A."/>
            <person name="Getino M."/>
            <person name="Pursley I."/>
            <person name="Horton D.L."/>
            <person name="Alikhan N.F."/>
            <person name="Baker D."/>
            <person name="Gharbi K."/>
            <person name="Hall N."/>
            <person name="Watson M."/>
            <person name="Adriaenssens E.M."/>
            <person name="Foster-Nyarko E."/>
            <person name="Jarju S."/>
            <person name="Secka A."/>
            <person name="Antonio M."/>
            <person name="Oren A."/>
            <person name="Chaudhuri R.R."/>
            <person name="La Ragione R."/>
            <person name="Hildebrand F."/>
            <person name="Pallen M.J."/>
        </authorList>
    </citation>
    <scope>NUCLEOTIDE SEQUENCE</scope>
    <source>
        <strain evidence="6">ChiBcec8-14828</strain>
    </source>
</reference>
<dbReference type="EMBL" id="DWYA01000088">
    <property type="protein sequence ID" value="HJB40692.1"/>
    <property type="molecule type" value="Genomic_DNA"/>
</dbReference>
<feature type="modified residue" description="N6-(pyridoxal phosphate)lysine" evidence="2 3">
    <location>
        <position position="44"/>
    </location>
</feature>
<evidence type="ECO:0000313" key="6">
    <source>
        <dbReference type="EMBL" id="HJB40692.1"/>
    </source>
</evidence>
<dbReference type="Proteomes" id="UP000824209">
    <property type="component" value="Unassembled WGS sequence"/>
</dbReference>
<keyword evidence="1 2" id="KW-0663">Pyridoxal phosphate</keyword>
<dbReference type="AlphaFoldDB" id="A0A9D2M453"/>
<dbReference type="GO" id="GO:0030170">
    <property type="term" value="F:pyridoxal phosphate binding"/>
    <property type="evidence" value="ECO:0007669"/>
    <property type="project" value="UniProtKB-UniRule"/>
</dbReference>
<comment type="function">
    <text evidence="2">Pyridoxal 5'-phosphate (PLP)-binding protein, which is involved in PLP homeostasis.</text>
</comment>
<evidence type="ECO:0000256" key="4">
    <source>
        <dbReference type="RuleBase" id="RU004514"/>
    </source>
</evidence>
<dbReference type="NCBIfam" id="TIGR00044">
    <property type="entry name" value="YggS family pyridoxal phosphate-dependent enzyme"/>
    <property type="match status" value="1"/>
</dbReference>
<dbReference type="PANTHER" id="PTHR10146:SF14">
    <property type="entry name" value="PYRIDOXAL PHOSPHATE HOMEOSTASIS PROTEIN"/>
    <property type="match status" value="1"/>
</dbReference>
<evidence type="ECO:0000256" key="1">
    <source>
        <dbReference type="ARBA" id="ARBA00022898"/>
    </source>
</evidence>
<comment type="cofactor">
    <cofactor evidence="3">
        <name>pyridoxal 5'-phosphate</name>
        <dbReference type="ChEBI" id="CHEBI:597326"/>
    </cofactor>
</comment>
<organism evidence="6 7">
    <name type="scientific">Candidatus Ruthenibacterium avium</name>
    <dbReference type="NCBI Taxonomy" id="2838751"/>
    <lineage>
        <taxon>Bacteria</taxon>
        <taxon>Bacillati</taxon>
        <taxon>Bacillota</taxon>
        <taxon>Clostridia</taxon>
        <taxon>Eubacteriales</taxon>
        <taxon>Oscillospiraceae</taxon>
        <taxon>Ruthenibacterium</taxon>
    </lineage>
</organism>
<dbReference type="InterPro" id="IPR029066">
    <property type="entry name" value="PLP-binding_barrel"/>
</dbReference>
<protein>
    <recommendedName>
        <fullName evidence="2">Pyridoxal phosphate homeostasis protein</fullName>
        <shortName evidence="2">PLP homeostasis protein</shortName>
    </recommendedName>
</protein>
<evidence type="ECO:0000313" key="7">
    <source>
        <dbReference type="Proteomes" id="UP000824209"/>
    </source>
</evidence>
<dbReference type="CDD" id="cd00635">
    <property type="entry name" value="PLPDE_III_YBL036c_like"/>
    <property type="match status" value="1"/>
</dbReference>
<dbReference type="Gene3D" id="3.20.20.10">
    <property type="entry name" value="Alanine racemase"/>
    <property type="match status" value="1"/>
</dbReference>
<name>A0A9D2M453_9FIRM</name>
<gene>
    <name evidence="6" type="ORF">H9943_09910</name>
</gene>
<comment type="similarity">
    <text evidence="2 4">Belongs to the pyridoxal phosphate-binding protein YggS/PROSC family.</text>
</comment>
<feature type="domain" description="Alanine racemase N-terminal" evidence="5">
    <location>
        <begin position="17"/>
        <end position="237"/>
    </location>
</feature>
<dbReference type="Pfam" id="PF01168">
    <property type="entry name" value="Ala_racemase_N"/>
    <property type="match status" value="1"/>
</dbReference>
<sequence length="240" mass="26175">MTEQKNQISDTMEERIAAIREKMTAAARAAGRSPQEIVLCAASKMQSAETVRAASLLQLDLFGENRVQELVQKLEQNAYGDKPVHFIGHLQTNKVRQVVGAVSLVQSVGSLRLLEAVDKQAALKDLCQPILLEVNIGSEESKSGFAAQDLSAALEAAQRLSHVRVEGLMAVPPVRDTQDENRKDLAAVRRCWERLAPECGENACMKWLSMGMSGDFENAILEGANIVRVGTAIFGARSYP</sequence>
<accession>A0A9D2M453</accession>
<evidence type="ECO:0000256" key="3">
    <source>
        <dbReference type="PIRSR" id="PIRSR004848-1"/>
    </source>
</evidence>
<comment type="caution">
    <text evidence="6">The sequence shown here is derived from an EMBL/GenBank/DDBJ whole genome shotgun (WGS) entry which is preliminary data.</text>
</comment>
<dbReference type="PIRSF" id="PIRSF004848">
    <property type="entry name" value="YBL036c_PLPDEIII"/>
    <property type="match status" value="1"/>
</dbReference>
<dbReference type="SUPFAM" id="SSF51419">
    <property type="entry name" value="PLP-binding barrel"/>
    <property type="match status" value="1"/>
</dbReference>
<evidence type="ECO:0000259" key="5">
    <source>
        <dbReference type="Pfam" id="PF01168"/>
    </source>
</evidence>
<dbReference type="HAMAP" id="MF_02087">
    <property type="entry name" value="PLP_homeostasis"/>
    <property type="match status" value="1"/>
</dbReference>
<dbReference type="PANTHER" id="PTHR10146">
    <property type="entry name" value="PROLINE SYNTHETASE CO-TRANSCRIBED BACTERIAL HOMOLOG PROTEIN"/>
    <property type="match status" value="1"/>
</dbReference>
<evidence type="ECO:0000256" key="2">
    <source>
        <dbReference type="HAMAP-Rule" id="MF_02087"/>
    </source>
</evidence>
<dbReference type="InterPro" id="IPR001608">
    <property type="entry name" value="Ala_racemase_N"/>
</dbReference>
<reference evidence="6" key="2">
    <citation type="submission" date="2021-04" db="EMBL/GenBank/DDBJ databases">
        <authorList>
            <person name="Gilroy R."/>
        </authorList>
    </citation>
    <scope>NUCLEOTIDE SEQUENCE</scope>
    <source>
        <strain evidence="6">ChiBcec8-14828</strain>
    </source>
</reference>
<dbReference type="InterPro" id="IPR011078">
    <property type="entry name" value="PyrdxlP_homeostasis"/>
</dbReference>
<proteinExistence type="inferred from homology"/>